<keyword evidence="11" id="KW-0998">Cell outer membrane</keyword>
<protein>
    <recommendedName>
        <fullName evidence="4">Outer-membrane lipoprotein LolB</fullName>
    </recommendedName>
</protein>
<comment type="subcellular location">
    <subcellularLocation>
        <location evidence="1">Cell outer membrane</location>
        <topology evidence="1">Lipid-anchor</topology>
    </subcellularLocation>
</comment>
<organism evidence="13 14">
    <name type="scientific">Candidatus Pandoraea novymonadis</name>
    <dbReference type="NCBI Taxonomy" id="1808959"/>
    <lineage>
        <taxon>Bacteria</taxon>
        <taxon>Pseudomonadati</taxon>
        <taxon>Pseudomonadota</taxon>
        <taxon>Betaproteobacteria</taxon>
        <taxon>Burkholderiales</taxon>
        <taxon>Burkholderiaceae</taxon>
        <taxon>Pandoraea</taxon>
    </lineage>
</organism>
<dbReference type="Gene3D" id="2.50.20.10">
    <property type="entry name" value="Lipoprotein localisation LolA/LolB/LppX"/>
    <property type="match status" value="1"/>
</dbReference>
<dbReference type="InterPro" id="IPR029046">
    <property type="entry name" value="LolA/LolB/LppX"/>
</dbReference>
<evidence type="ECO:0000256" key="6">
    <source>
        <dbReference type="ARBA" id="ARBA00022729"/>
    </source>
</evidence>
<evidence type="ECO:0000313" key="14">
    <source>
        <dbReference type="Proteomes" id="UP000242660"/>
    </source>
</evidence>
<proteinExistence type="inferred from homology"/>
<evidence type="ECO:0000256" key="1">
    <source>
        <dbReference type="ARBA" id="ARBA00004459"/>
    </source>
</evidence>
<keyword evidence="12 13" id="KW-0449">Lipoprotein</keyword>
<dbReference type="SUPFAM" id="SSF89392">
    <property type="entry name" value="Prokaryotic lipoproteins and lipoprotein localization factors"/>
    <property type="match status" value="1"/>
</dbReference>
<evidence type="ECO:0000256" key="5">
    <source>
        <dbReference type="ARBA" id="ARBA00022448"/>
    </source>
</evidence>
<sequence length="184" mass="21040">MIFVTTAGCAKITAHNPLTSDESMDIQIYRGRFSIHYGQYESPLNTYGNFIWKQSRETVDVQFLDLFGQTQLTIRSTLYDASVTLRGKSPLTGLRIEDVMQKTFGFRLPVSGLRYWLQIQQAPGSLAQITRDPKSGRVTRLIQDGWTIEYQSYFESTPTRVKRLNIKRTVDDGTLFSAKLVIDE</sequence>
<dbReference type="InterPro" id="IPR004565">
    <property type="entry name" value="OM_lipoprot_LolB"/>
</dbReference>
<reference evidence="13 14" key="1">
    <citation type="journal article" date="2017" name="Front. Microbiol.">
        <title>Genome of Ca. Pandoraea novymonadis, an Endosymbiotic Bacterium of the Trypanosomatid Novymonas esmeraldas.</title>
        <authorList>
            <person name="Kostygov A.Y."/>
            <person name="Butenko A."/>
            <person name="Nenarokova A."/>
            <person name="Tashyreva D."/>
            <person name="Flegontov P."/>
            <person name="Lukes J."/>
            <person name="Yurchenko V."/>
        </authorList>
    </citation>
    <scope>NUCLEOTIDE SEQUENCE [LARGE SCALE GENOMIC DNA]</scope>
    <source>
        <strain evidence="13 14">E262</strain>
    </source>
</reference>
<evidence type="ECO:0000313" key="13">
    <source>
        <dbReference type="EMBL" id="PSB91770.1"/>
    </source>
</evidence>
<evidence type="ECO:0000256" key="8">
    <source>
        <dbReference type="ARBA" id="ARBA00023136"/>
    </source>
</evidence>
<name>A0ABX5FDG2_9BURK</name>
<keyword evidence="9" id="KW-0564">Palmitate</keyword>
<dbReference type="CDD" id="cd16326">
    <property type="entry name" value="LolB"/>
    <property type="match status" value="1"/>
</dbReference>
<comment type="similarity">
    <text evidence="2">Belongs to the LolB family.</text>
</comment>
<keyword evidence="7" id="KW-0653">Protein transport</keyword>
<evidence type="ECO:0000256" key="3">
    <source>
        <dbReference type="ARBA" id="ARBA00011245"/>
    </source>
</evidence>
<evidence type="ECO:0000256" key="2">
    <source>
        <dbReference type="ARBA" id="ARBA00009696"/>
    </source>
</evidence>
<keyword evidence="6" id="KW-0732">Signal</keyword>
<dbReference type="Pfam" id="PF03550">
    <property type="entry name" value="LolB"/>
    <property type="match status" value="1"/>
</dbReference>
<keyword evidence="8" id="KW-0472">Membrane</keyword>
<dbReference type="EMBL" id="MUHY01000002">
    <property type="protein sequence ID" value="PSB91770.1"/>
    <property type="molecule type" value="Genomic_DNA"/>
</dbReference>
<keyword evidence="5" id="KW-0813">Transport</keyword>
<evidence type="ECO:0000256" key="9">
    <source>
        <dbReference type="ARBA" id="ARBA00023139"/>
    </source>
</evidence>
<evidence type="ECO:0000256" key="7">
    <source>
        <dbReference type="ARBA" id="ARBA00022927"/>
    </source>
</evidence>
<keyword evidence="14" id="KW-1185">Reference proteome</keyword>
<comment type="caution">
    <text evidence="13">The sequence shown here is derived from an EMBL/GenBank/DDBJ whole genome shotgun (WGS) entry which is preliminary data.</text>
</comment>
<evidence type="ECO:0000256" key="10">
    <source>
        <dbReference type="ARBA" id="ARBA00023186"/>
    </source>
</evidence>
<evidence type="ECO:0000256" key="4">
    <source>
        <dbReference type="ARBA" id="ARBA00016202"/>
    </source>
</evidence>
<comment type="subunit">
    <text evidence="3">Monomer.</text>
</comment>
<gene>
    <name evidence="13" type="primary">lolB</name>
    <name evidence="13" type="ORF">BZL35_00813</name>
</gene>
<dbReference type="Proteomes" id="UP000242660">
    <property type="component" value="Unassembled WGS sequence"/>
</dbReference>
<evidence type="ECO:0000256" key="11">
    <source>
        <dbReference type="ARBA" id="ARBA00023237"/>
    </source>
</evidence>
<evidence type="ECO:0000256" key="12">
    <source>
        <dbReference type="ARBA" id="ARBA00023288"/>
    </source>
</evidence>
<keyword evidence="10" id="KW-0143">Chaperone</keyword>
<accession>A0ABX5FDG2</accession>
<dbReference type="RefSeq" id="WP_181276554.1">
    <property type="nucleotide sequence ID" value="NZ_MUHY01000002.1"/>
</dbReference>